<accession>A0A1C3P6B9</accession>
<dbReference type="Proteomes" id="UP000199013">
    <property type="component" value="Unassembled WGS sequence"/>
</dbReference>
<dbReference type="AlphaFoldDB" id="A0A1C3P6B9"/>
<sequence>MTEMPLPEGERLALVAREAAESGQVVYLTDHGRRLAAIVPASLAEFLERGGEGRSGRRVLSARAAGRSGRHDISERIEEILASEVTP</sequence>
<organism evidence="1 2">
    <name type="scientific">Candidatus Protofrankia californiensis</name>
    <dbReference type="NCBI Taxonomy" id="1839754"/>
    <lineage>
        <taxon>Bacteria</taxon>
        <taxon>Bacillati</taxon>
        <taxon>Actinomycetota</taxon>
        <taxon>Actinomycetes</taxon>
        <taxon>Frankiales</taxon>
        <taxon>Frankiaceae</taxon>
        <taxon>Protofrankia</taxon>
    </lineage>
</organism>
<evidence type="ECO:0000313" key="1">
    <source>
        <dbReference type="EMBL" id="SBW25351.1"/>
    </source>
</evidence>
<evidence type="ECO:0008006" key="3">
    <source>
        <dbReference type="Google" id="ProtNLM"/>
    </source>
</evidence>
<proteinExistence type="predicted"/>
<keyword evidence="2" id="KW-1185">Reference proteome</keyword>
<protein>
    <recommendedName>
        <fullName evidence="3">Antitoxin</fullName>
    </recommendedName>
</protein>
<gene>
    <name evidence="1" type="ORF">FDG2_4511</name>
</gene>
<evidence type="ECO:0000313" key="2">
    <source>
        <dbReference type="Proteomes" id="UP000199013"/>
    </source>
</evidence>
<dbReference type="EMBL" id="FLUV01001889">
    <property type="protein sequence ID" value="SBW25351.1"/>
    <property type="molecule type" value="Genomic_DNA"/>
</dbReference>
<name>A0A1C3P6B9_9ACTN</name>
<reference evidence="2" key="1">
    <citation type="submission" date="2016-02" db="EMBL/GenBank/DDBJ databases">
        <authorList>
            <person name="Wibberg D."/>
        </authorList>
    </citation>
    <scope>NUCLEOTIDE SEQUENCE [LARGE SCALE GENOMIC DNA]</scope>
</reference>